<feature type="binding site" evidence="7">
    <location>
        <position position="61"/>
    </location>
    <ligand>
        <name>substrate</name>
    </ligand>
</feature>
<feature type="binding site" evidence="7">
    <location>
        <position position="120"/>
    </location>
    <ligand>
        <name>ATP</name>
        <dbReference type="ChEBI" id="CHEBI:30616"/>
    </ligand>
</feature>
<keyword evidence="2 7" id="KW-0808">Transferase</keyword>
<sequence length="172" mass="18281">MSSTIRNPILIGMPAAGKSTVGVLLAKQLGVSFVDTDILIQTGQGCLLQEIIAEHGVAGFRAVEENYLLRVPPDCGVVATGGSAVYSQKAMSYLRSLGPVIYLCIGLAALKERLGSLDERGVLRTPGQSIDGLYAERSPLYEKYADITVCTDDVTPDRVVGVLLDQLRLVSG</sequence>
<dbReference type="GO" id="GO:0000287">
    <property type="term" value="F:magnesium ion binding"/>
    <property type="evidence" value="ECO:0007669"/>
    <property type="project" value="UniProtKB-UniRule"/>
</dbReference>
<feature type="binding site" evidence="7">
    <location>
        <position position="37"/>
    </location>
    <ligand>
        <name>substrate</name>
    </ligand>
</feature>
<comment type="subcellular location">
    <subcellularLocation>
        <location evidence="7">Cytoplasm</location>
    </subcellularLocation>
</comment>
<dbReference type="PANTHER" id="PTHR21087:SF16">
    <property type="entry name" value="SHIKIMATE KINASE 1, CHLOROPLASTIC"/>
    <property type="match status" value="1"/>
</dbReference>
<dbReference type="Proteomes" id="UP000427769">
    <property type="component" value="Chromosome"/>
</dbReference>
<comment type="pathway">
    <text evidence="7">Metabolic intermediate biosynthesis; chorismate biosynthesis; chorismate from D-erythrose 4-phosphate and phosphoenolpyruvate: step 5/7.</text>
</comment>
<comment type="function">
    <text evidence="7">Catalyzes the specific phosphorylation of the 3-hydroxyl group of shikimic acid using ATP as a cosubstrate.</text>
</comment>
<evidence type="ECO:0000256" key="2">
    <source>
        <dbReference type="ARBA" id="ARBA00022679"/>
    </source>
</evidence>
<keyword evidence="6 7" id="KW-0057">Aromatic amino acid biosynthesis</keyword>
<dbReference type="InterPro" id="IPR031322">
    <property type="entry name" value="Shikimate/glucono_kinase"/>
</dbReference>
<reference evidence="8 9" key="1">
    <citation type="submission" date="2019-11" db="EMBL/GenBank/DDBJ databases">
        <title>Comparative genomics of hydrocarbon-degrading Desulfosarcina strains.</title>
        <authorList>
            <person name="Watanabe M."/>
            <person name="Kojima H."/>
            <person name="Fukui M."/>
        </authorList>
    </citation>
    <scope>NUCLEOTIDE SEQUENCE [LARGE SCALE GENOMIC DNA]</scope>
    <source>
        <strain evidence="8 9">PP31</strain>
    </source>
</reference>
<dbReference type="GO" id="GO:0008652">
    <property type="term" value="P:amino acid biosynthetic process"/>
    <property type="evidence" value="ECO:0007669"/>
    <property type="project" value="UniProtKB-KW"/>
</dbReference>
<keyword evidence="5 7" id="KW-0067">ATP-binding</keyword>
<evidence type="ECO:0000256" key="5">
    <source>
        <dbReference type="ARBA" id="ARBA00022840"/>
    </source>
</evidence>
<keyword evidence="7" id="KW-0963">Cytoplasm</keyword>
<organism evidence="8 9">
    <name type="scientific">Desulfosarcina widdelii</name>
    <dbReference type="NCBI Taxonomy" id="947919"/>
    <lineage>
        <taxon>Bacteria</taxon>
        <taxon>Pseudomonadati</taxon>
        <taxon>Thermodesulfobacteriota</taxon>
        <taxon>Desulfobacteria</taxon>
        <taxon>Desulfobacterales</taxon>
        <taxon>Desulfosarcinaceae</taxon>
        <taxon>Desulfosarcina</taxon>
    </lineage>
</organism>
<evidence type="ECO:0000313" key="8">
    <source>
        <dbReference type="EMBL" id="BBO75506.1"/>
    </source>
</evidence>
<dbReference type="RefSeq" id="WP_176603292.1">
    <property type="nucleotide sequence ID" value="NZ_AP021875.1"/>
</dbReference>
<dbReference type="SUPFAM" id="SSF52540">
    <property type="entry name" value="P-loop containing nucleoside triphosphate hydrolases"/>
    <property type="match status" value="1"/>
</dbReference>
<dbReference type="HAMAP" id="MF_00109">
    <property type="entry name" value="Shikimate_kinase"/>
    <property type="match status" value="1"/>
</dbReference>
<gene>
    <name evidence="8" type="primary">aroK-2</name>
    <name evidence="7" type="synonym">aroK</name>
    <name evidence="8" type="ORF">DSCW_29230</name>
</gene>
<evidence type="ECO:0000313" key="9">
    <source>
        <dbReference type="Proteomes" id="UP000427769"/>
    </source>
</evidence>
<dbReference type="UniPathway" id="UPA00053">
    <property type="reaction ID" value="UER00088"/>
</dbReference>
<dbReference type="Pfam" id="PF01202">
    <property type="entry name" value="SKI"/>
    <property type="match status" value="1"/>
</dbReference>
<dbReference type="GO" id="GO:0009073">
    <property type="term" value="P:aromatic amino acid family biosynthetic process"/>
    <property type="evidence" value="ECO:0007669"/>
    <property type="project" value="UniProtKB-KW"/>
</dbReference>
<keyword evidence="1 7" id="KW-0028">Amino-acid biosynthesis</keyword>
<accession>A0A5K7Z1E3</accession>
<evidence type="ECO:0000256" key="3">
    <source>
        <dbReference type="ARBA" id="ARBA00022741"/>
    </source>
</evidence>
<dbReference type="GO" id="GO:0005524">
    <property type="term" value="F:ATP binding"/>
    <property type="evidence" value="ECO:0007669"/>
    <property type="project" value="UniProtKB-UniRule"/>
</dbReference>
<protein>
    <recommendedName>
        <fullName evidence="7">Shikimate kinase</fullName>
        <shortName evidence="7">SK</shortName>
        <ecNumber evidence="7">2.7.1.71</ecNumber>
    </recommendedName>
</protein>
<keyword evidence="4 7" id="KW-0418">Kinase</keyword>
<keyword evidence="9" id="KW-1185">Reference proteome</keyword>
<proteinExistence type="inferred from homology"/>
<dbReference type="EMBL" id="AP021875">
    <property type="protein sequence ID" value="BBO75506.1"/>
    <property type="molecule type" value="Genomic_DNA"/>
</dbReference>
<dbReference type="InterPro" id="IPR027417">
    <property type="entry name" value="P-loop_NTPase"/>
</dbReference>
<dbReference type="CDD" id="cd00464">
    <property type="entry name" value="SK"/>
    <property type="match status" value="1"/>
</dbReference>
<dbReference type="GO" id="GO:0005829">
    <property type="term" value="C:cytosol"/>
    <property type="evidence" value="ECO:0007669"/>
    <property type="project" value="TreeGrafter"/>
</dbReference>
<evidence type="ECO:0000256" key="6">
    <source>
        <dbReference type="ARBA" id="ARBA00023141"/>
    </source>
</evidence>
<keyword evidence="7" id="KW-0479">Metal-binding</keyword>
<comment type="subunit">
    <text evidence="7">Monomer.</text>
</comment>
<dbReference type="EC" id="2.7.1.71" evidence="7"/>
<comment type="caution">
    <text evidence="7">Lacks conserved residue(s) required for the propagation of feature annotation.</text>
</comment>
<feature type="binding site" evidence="7">
    <location>
        <position position="137"/>
    </location>
    <ligand>
        <name>substrate</name>
    </ligand>
</feature>
<evidence type="ECO:0000256" key="4">
    <source>
        <dbReference type="ARBA" id="ARBA00022777"/>
    </source>
</evidence>
<feature type="binding site" evidence="7">
    <location>
        <position position="19"/>
    </location>
    <ligand>
        <name>Mg(2+)</name>
        <dbReference type="ChEBI" id="CHEBI:18420"/>
    </ligand>
</feature>
<keyword evidence="3 7" id="KW-0547">Nucleotide-binding</keyword>
<name>A0A5K7Z1E3_9BACT</name>
<dbReference type="GO" id="GO:0004765">
    <property type="term" value="F:shikimate kinase activity"/>
    <property type="evidence" value="ECO:0007669"/>
    <property type="project" value="UniProtKB-UniRule"/>
</dbReference>
<evidence type="ECO:0000256" key="7">
    <source>
        <dbReference type="HAMAP-Rule" id="MF_00109"/>
    </source>
</evidence>
<feature type="binding site" evidence="7">
    <location>
        <position position="82"/>
    </location>
    <ligand>
        <name>substrate</name>
    </ligand>
</feature>
<dbReference type="AlphaFoldDB" id="A0A5K7Z1E3"/>
<feature type="binding site" evidence="7">
    <location>
        <begin position="15"/>
        <end position="20"/>
    </location>
    <ligand>
        <name>ATP</name>
        <dbReference type="ChEBI" id="CHEBI:30616"/>
    </ligand>
</feature>
<keyword evidence="7" id="KW-0460">Magnesium</keyword>
<evidence type="ECO:0000256" key="1">
    <source>
        <dbReference type="ARBA" id="ARBA00022605"/>
    </source>
</evidence>
<comment type="cofactor">
    <cofactor evidence="7">
        <name>Mg(2+)</name>
        <dbReference type="ChEBI" id="CHEBI:18420"/>
    </cofactor>
    <text evidence="7">Binds 1 Mg(2+) ion per subunit.</text>
</comment>
<dbReference type="InterPro" id="IPR000623">
    <property type="entry name" value="Shikimate_kinase/TSH1"/>
</dbReference>
<dbReference type="PRINTS" id="PR01100">
    <property type="entry name" value="SHIKIMTKNASE"/>
</dbReference>
<dbReference type="Gene3D" id="3.40.50.300">
    <property type="entry name" value="P-loop containing nucleotide triphosphate hydrolases"/>
    <property type="match status" value="1"/>
</dbReference>
<comment type="similarity">
    <text evidence="7">Belongs to the shikimate kinase family.</text>
</comment>
<dbReference type="GO" id="GO:0009423">
    <property type="term" value="P:chorismate biosynthetic process"/>
    <property type="evidence" value="ECO:0007669"/>
    <property type="project" value="UniProtKB-UniRule"/>
</dbReference>
<dbReference type="PANTHER" id="PTHR21087">
    <property type="entry name" value="SHIKIMATE KINASE"/>
    <property type="match status" value="1"/>
</dbReference>
<comment type="catalytic activity">
    <reaction evidence="7">
        <text>shikimate + ATP = 3-phosphoshikimate + ADP + H(+)</text>
        <dbReference type="Rhea" id="RHEA:13121"/>
        <dbReference type="ChEBI" id="CHEBI:15378"/>
        <dbReference type="ChEBI" id="CHEBI:30616"/>
        <dbReference type="ChEBI" id="CHEBI:36208"/>
        <dbReference type="ChEBI" id="CHEBI:145989"/>
        <dbReference type="ChEBI" id="CHEBI:456216"/>
        <dbReference type="EC" id="2.7.1.71"/>
    </reaction>
</comment>
<dbReference type="KEGG" id="dwd:DSCW_29230"/>